<feature type="transmembrane region" description="Helical" evidence="1">
    <location>
        <begin position="134"/>
        <end position="152"/>
    </location>
</feature>
<gene>
    <name evidence="2" type="ORF">M8523_30625</name>
</gene>
<protein>
    <submittedName>
        <fullName evidence="2">Uncharacterized protein</fullName>
    </submittedName>
</protein>
<keyword evidence="1" id="KW-0812">Transmembrane</keyword>
<reference evidence="2" key="1">
    <citation type="submission" date="2022-05" db="EMBL/GenBank/DDBJ databases">
        <authorList>
            <person name="Pankratov T."/>
        </authorList>
    </citation>
    <scope>NUCLEOTIDE SEQUENCE</scope>
    <source>
        <strain evidence="2">BP6-180914</strain>
    </source>
</reference>
<feature type="transmembrane region" description="Helical" evidence="1">
    <location>
        <begin position="190"/>
        <end position="211"/>
    </location>
</feature>
<sequence>MRRLHKKRSQRPVLLLMHRQINIYIRDKERNPLPGSSVDVTIDEEHFGTVQNTEGHLTVTIPDPVQVVTLTAKYKGVKEQVAKLGPDTDVYTFYFDVMGSYSNMTKQIIATIVALVAIFAVVGFAFYLGLLAGAIPLVLGLFLMIVTLALAFMYKEPTLLQAQLIRSTFALGAGCLASQIPGLLNLSISAGQTGTITAAGALAVYVIVFFFTPAKDN</sequence>
<keyword evidence="1" id="KW-0472">Membrane</keyword>
<dbReference type="RefSeq" id="WP_282588656.1">
    <property type="nucleotide sequence ID" value="NZ_JAMOIM010000045.1"/>
</dbReference>
<dbReference type="EMBL" id="JAMOIM010000045">
    <property type="protein sequence ID" value="MCW6512280.1"/>
    <property type="molecule type" value="Genomic_DNA"/>
</dbReference>
<feature type="transmembrane region" description="Helical" evidence="1">
    <location>
        <begin position="164"/>
        <end position="184"/>
    </location>
</feature>
<evidence type="ECO:0000256" key="1">
    <source>
        <dbReference type="SAM" id="Phobius"/>
    </source>
</evidence>
<keyword evidence="1" id="KW-1133">Transmembrane helix</keyword>
<evidence type="ECO:0000313" key="3">
    <source>
        <dbReference type="Proteomes" id="UP001165667"/>
    </source>
</evidence>
<feature type="transmembrane region" description="Helical" evidence="1">
    <location>
        <begin position="108"/>
        <end position="128"/>
    </location>
</feature>
<dbReference type="Proteomes" id="UP001165667">
    <property type="component" value="Unassembled WGS sequence"/>
</dbReference>
<evidence type="ECO:0000313" key="2">
    <source>
        <dbReference type="EMBL" id="MCW6512280.1"/>
    </source>
</evidence>
<accession>A0AA41Z8I8</accession>
<comment type="caution">
    <text evidence="2">The sequence shown here is derived from an EMBL/GenBank/DDBJ whole genome shotgun (WGS) entry which is preliminary data.</text>
</comment>
<keyword evidence="3" id="KW-1185">Reference proteome</keyword>
<organism evidence="2 3">
    <name type="scientific">Lichenifustis flavocetrariae</name>
    <dbReference type="NCBI Taxonomy" id="2949735"/>
    <lineage>
        <taxon>Bacteria</taxon>
        <taxon>Pseudomonadati</taxon>
        <taxon>Pseudomonadota</taxon>
        <taxon>Alphaproteobacteria</taxon>
        <taxon>Hyphomicrobiales</taxon>
        <taxon>Lichenihabitantaceae</taxon>
        <taxon>Lichenifustis</taxon>
    </lineage>
</organism>
<dbReference type="AlphaFoldDB" id="A0AA41Z8I8"/>
<name>A0AA41Z8I8_9HYPH</name>
<proteinExistence type="predicted"/>